<dbReference type="GO" id="GO:0003729">
    <property type="term" value="F:mRNA binding"/>
    <property type="evidence" value="ECO:0007669"/>
    <property type="project" value="TreeGrafter"/>
</dbReference>
<keyword evidence="6" id="KW-0732">Signal</keyword>
<evidence type="ECO:0000313" key="9">
    <source>
        <dbReference type="Proteomes" id="UP000654075"/>
    </source>
</evidence>
<feature type="compositionally biased region" description="Basic and acidic residues" evidence="5">
    <location>
        <begin position="203"/>
        <end position="233"/>
    </location>
</feature>
<dbReference type="InterPro" id="IPR036443">
    <property type="entry name" value="Znf_RanBP2_sf"/>
</dbReference>
<keyword evidence="9" id="KW-1185">Reference proteome</keyword>
<dbReference type="PANTHER" id="PTHR23111:SF40">
    <property type="entry name" value="RNA-BINDING PROTEIN INVOLVED IN HETEROCHROMATIN ASSEMBLY-RELATED"/>
    <property type="match status" value="1"/>
</dbReference>
<reference evidence="8" key="1">
    <citation type="submission" date="2021-02" db="EMBL/GenBank/DDBJ databases">
        <authorList>
            <person name="Dougan E. K."/>
            <person name="Rhodes N."/>
            <person name="Thang M."/>
            <person name="Chan C."/>
        </authorList>
    </citation>
    <scope>NUCLEOTIDE SEQUENCE</scope>
</reference>
<dbReference type="PROSITE" id="PS01358">
    <property type="entry name" value="ZF_RANBP2_1"/>
    <property type="match status" value="2"/>
</dbReference>
<feature type="region of interest" description="Disordered" evidence="5">
    <location>
        <begin position="152"/>
        <end position="250"/>
    </location>
</feature>
<dbReference type="InterPro" id="IPR001876">
    <property type="entry name" value="Znf_RanBP2"/>
</dbReference>
<keyword evidence="3" id="KW-0862">Zinc</keyword>
<feature type="chain" id="PRO_5032831967" description="RanBP2-type domain-containing protein" evidence="6">
    <location>
        <begin position="18"/>
        <end position="250"/>
    </location>
</feature>
<evidence type="ECO:0000256" key="4">
    <source>
        <dbReference type="PROSITE-ProRule" id="PRU00322"/>
    </source>
</evidence>
<dbReference type="OrthoDB" id="430695at2759"/>
<evidence type="ECO:0000313" key="8">
    <source>
        <dbReference type="EMBL" id="CAE8604081.1"/>
    </source>
</evidence>
<feature type="domain" description="RanBP2-type" evidence="7">
    <location>
        <begin position="71"/>
        <end position="100"/>
    </location>
</feature>
<accession>A0A813EQ01</accession>
<dbReference type="EMBL" id="CAJNNV010016038">
    <property type="protein sequence ID" value="CAE8604081.1"/>
    <property type="molecule type" value="Genomic_DNA"/>
</dbReference>
<dbReference type="AlphaFoldDB" id="A0A813EQ01"/>
<evidence type="ECO:0000259" key="7">
    <source>
        <dbReference type="PROSITE" id="PS50199"/>
    </source>
</evidence>
<protein>
    <recommendedName>
        <fullName evidence="7">RanBP2-type domain-containing protein</fullName>
    </recommendedName>
</protein>
<feature type="compositionally biased region" description="Basic residues" evidence="5">
    <location>
        <begin position="234"/>
        <end position="243"/>
    </location>
</feature>
<dbReference type="PANTHER" id="PTHR23111">
    <property type="entry name" value="ZINC FINGER PROTEIN"/>
    <property type="match status" value="1"/>
</dbReference>
<dbReference type="Proteomes" id="UP000654075">
    <property type="component" value="Unassembled WGS sequence"/>
</dbReference>
<name>A0A813EQ01_POLGL</name>
<evidence type="ECO:0000256" key="2">
    <source>
        <dbReference type="ARBA" id="ARBA00022771"/>
    </source>
</evidence>
<organism evidence="8 9">
    <name type="scientific">Polarella glacialis</name>
    <name type="common">Dinoflagellate</name>
    <dbReference type="NCBI Taxonomy" id="89957"/>
    <lineage>
        <taxon>Eukaryota</taxon>
        <taxon>Sar</taxon>
        <taxon>Alveolata</taxon>
        <taxon>Dinophyceae</taxon>
        <taxon>Suessiales</taxon>
        <taxon>Suessiaceae</taxon>
        <taxon>Polarella</taxon>
    </lineage>
</organism>
<evidence type="ECO:0000256" key="1">
    <source>
        <dbReference type="ARBA" id="ARBA00022723"/>
    </source>
</evidence>
<dbReference type="SMART" id="SM00547">
    <property type="entry name" value="ZnF_RBZ"/>
    <property type="match status" value="2"/>
</dbReference>
<dbReference type="SUPFAM" id="SSF90209">
    <property type="entry name" value="Ran binding protein zinc finger-like"/>
    <property type="match status" value="2"/>
</dbReference>
<sequence>MTSLLGVLGQIASGGGAQPGDWTCQLCKDTNFSRNLYCRRCNASKPVAGTYGTPLPASMAGSALAIVQKGQAGDWACPQCRETNYMRNPVCRKCNCPKPDGPAGAAAIAAAPGASMSYVAQATVGESSWSRQWSAGPVNGMFVGETELPAWLTGEDQDEVPKKKRKKASKGSSSSSSTSPDTKKKAKAKDGEAGQKAKATSAEAKKTDKVKKYPGLTKEEKKKKKAEDEEEKRRQMRERRKARTPIIELE</sequence>
<dbReference type="GO" id="GO:0008270">
    <property type="term" value="F:zinc ion binding"/>
    <property type="evidence" value="ECO:0007669"/>
    <property type="project" value="UniProtKB-KW"/>
</dbReference>
<feature type="signal peptide" evidence="6">
    <location>
        <begin position="1"/>
        <end position="17"/>
    </location>
</feature>
<feature type="compositionally biased region" description="Low complexity" evidence="5">
    <location>
        <begin position="170"/>
        <end position="180"/>
    </location>
</feature>
<comment type="caution">
    <text evidence="8">The sequence shown here is derived from an EMBL/GenBank/DDBJ whole genome shotgun (WGS) entry which is preliminary data.</text>
</comment>
<evidence type="ECO:0000256" key="3">
    <source>
        <dbReference type="ARBA" id="ARBA00022833"/>
    </source>
</evidence>
<dbReference type="Gene3D" id="4.10.1060.10">
    <property type="entry name" value="Zinc finger, RanBP2-type"/>
    <property type="match status" value="2"/>
</dbReference>
<keyword evidence="1" id="KW-0479">Metal-binding</keyword>
<keyword evidence="2 4" id="KW-0863">Zinc-finger</keyword>
<feature type="domain" description="RanBP2-type" evidence="7">
    <location>
        <begin position="18"/>
        <end position="47"/>
    </location>
</feature>
<evidence type="ECO:0000256" key="5">
    <source>
        <dbReference type="SAM" id="MobiDB-lite"/>
    </source>
</evidence>
<evidence type="ECO:0000256" key="6">
    <source>
        <dbReference type="SAM" id="SignalP"/>
    </source>
</evidence>
<proteinExistence type="predicted"/>
<gene>
    <name evidence="8" type="ORF">PGLA1383_LOCUS22268</name>
</gene>
<dbReference type="PROSITE" id="PS50199">
    <property type="entry name" value="ZF_RANBP2_2"/>
    <property type="match status" value="2"/>
</dbReference>